<keyword evidence="3" id="KW-1185">Reference proteome</keyword>
<comment type="caution">
    <text evidence="2">The sequence shown here is derived from an EMBL/GenBank/DDBJ whole genome shotgun (WGS) entry which is preliminary data.</text>
</comment>
<dbReference type="RefSeq" id="WP_344716608.1">
    <property type="nucleotide sequence ID" value="NZ_BAAAVS010000023.1"/>
</dbReference>
<accession>A0ABP6LC45</accession>
<feature type="domain" description="DUF559" evidence="1">
    <location>
        <begin position="18"/>
        <end position="74"/>
    </location>
</feature>
<dbReference type="InterPro" id="IPR007569">
    <property type="entry name" value="DUF559"/>
</dbReference>
<organism evidence="2 3">
    <name type="scientific">Gordonia defluvii</name>
    <dbReference type="NCBI Taxonomy" id="283718"/>
    <lineage>
        <taxon>Bacteria</taxon>
        <taxon>Bacillati</taxon>
        <taxon>Actinomycetota</taxon>
        <taxon>Actinomycetes</taxon>
        <taxon>Mycobacteriales</taxon>
        <taxon>Gordoniaceae</taxon>
        <taxon>Gordonia</taxon>
    </lineage>
</organism>
<dbReference type="Gene3D" id="3.40.960.10">
    <property type="entry name" value="VSR Endonuclease"/>
    <property type="match status" value="1"/>
</dbReference>
<dbReference type="Pfam" id="PF04480">
    <property type="entry name" value="DUF559"/>
    <property type="match status" value="1"/>
</dbReference>
<protein>
    <recommendedName>
        <fullName evidence="1">DUF559 domain-containing protein</fullName>
    </recommendedName>
</protein>
<gene>
    <name evidence="2" type="ORF">GCM10010528_16730</name>
</gene>
<evidence type="ECO:0000313" key="2">
    <source>
        <dbReference type="EMBL" id="GAA3036697.1"/>
    </source>
</evidence>
<proteinExistence type="predicted"/>
<dbReference type="Proteomes" id="UP001501035">
    <property type="component" value="Unassembled WGS sequence"/>
</dbReference>
<evidence type="ECO:0000313" key="3">
    <source>
        <dbReference type="Proteomes" id="UP001501035"/>
    </source>
</evidence>
<evidence type="ECO:0000259" key="1">
    <source>
        <dbReference type="Pfam" id="PF04480"/>
    </source>
</evidence>
<dbReference type="EMBL" id="BAAAVS010000023">
    <property type="protein sequence ID" value="GAA3036697.1"/>
    <property type="molecule type" value="Genomic_DNA"/>
</dbReference>
<name>A0ABP6LC45_9ACTN</name>
<sequence>MEVQPRICGRRRDLRIGRLIIECDSKAHHTSPANYELDRQRDRETLLAGYATMRLTYSTIIYNWDRALDDIQAFTRAARHRYGGNAAEIHTIPSHRRDNHADRS</sequence>
<reference evidence="3" key="1">
    <citation type="journal article" date="2019" name="Int. J. Syst. Evol. Microbiol.">
        <title>The Global Catalogue of Microorganisms (GCM) 10K type strain sequencing project: providing services to taxonomists for standard genome sequencing and annotation.</title>
        <authorList>
            <consortium name="The Broad Institute Genomics Platform"/>
            <consortium name="The Broad Institute Genome Sequencing Center for Infectious Disease"/>
            <person name="Wu L."/>
            <person name="Ma J."/>
        </authorList>
    </citation>
    <scope>NUCLEOTIDE SEQUENCE [LARGE SCALE GENOMIC DNA]</scope>
    <source>
        <strain evidence="3">JCM 14234</strain>
    </source>
</reference>